<dbReference type="InterPro" id="IPR002464">
    <property type="entry name" value="DNA/RNA_helicase_DEAH_CS"/>
</dbReference>
<keyword evidence="9" id="KW-0413">Isomerase</keyword>
<dbReference type="GO" id="GO:0000724">
    <property type="term" value="P:double-strand break repair via homologous recombination"/>
    <property type="evidence" value="ECO:0000318"/>
    <property type="project" value="GO_Central"/>
</dbReference>
<evidence type="ECO:0000313" key="18">
    <source>
        <dbReference type="Proteomes" id="UP000244005"/>
    </source>
</evidence>
<proteinExistence type="inferred from homology"/>
<feature type="compositionally biased region" description="Acidic residues" evidence="14">
    <location>
        <begin position="106"/>
        <end position="127"/>
    </location>
</feature>
<evidence type="ECO:0000256" key="3">
    <source>
        <dbReference type="ARBA" id="ARBA00022723"/>
    </source>
</evidence>
<evidence type="ECO:0000313" key="17">
    <source>
        <dbReference type="EMBL" id="PTQ38015.1"/>
    </source>
</evidence>
<keyword evidence="6 13" id="KW-0347">Helicase</keyword>
<dbReference type="PANTHER" id="PTHR13710">
    <property type="entry name" value="DNA HELICASE RECQ FAMILY MEMBER"/>
    <property type="match status" value="1"/>
</dbReference>
<evidence type="ECO:0000256" key="1">
    <source>
        <dbReference type="ARBA" id="ARBA00004123"/>
    </source>
</evidence>
<keyword evidence="8" id="KW-0238">DNA-binding</keyword>
<dbReference type="GO" id="GO:0009378">
    <property type="term" value="F:four-way junction helicase activity"/>
    <property type="evidence" value="ECO:0000318"/>
    <property type="project" value="GO_Central"/>
</dbReference>
<dbReference type="GO" id="GO:0005524">
    <property type="term" value="F:ATP binding"/>
    <property type="evidence" value="ECO:0007669"/>
    <property type="project" value="UniProtKB-KW"/>
</dbReference>
<dbReference type="FunFam" id="3.40.50.300:FF:001975">
    <property type="entry name" value="ATP-dependent DNA helicase"/>
    <property type="match status" value="1"/>
</dbReference>
<evidence type="ECO:0000259" key="15">
    <source>
        <dbReference type="PROSITE" id="PS51192"/>
    </source>
</evidence>
<dbReference type="GO" id="GO:0005634">
    <property type="term" value="C:nucleus"/>
    <property type="evidence" value="ECO:0000318"/>
    <property type="project" value="GO_Central"/>
</dbReference>
<keyword evidence="7 13" id="KW-0067">ATP-binding</keyword>
<evidence type="ECO:0000259" key="16">
    <source>
        <dbReference type="PROSITE" id="PS51194"/>
    </source>
</evidence>
<keyword evidence="4 13" id="KW-0547">Nucleotide-binding</keyword>
<dbReference type="GO" id="GO:0046872">
    <property type="term" value="F:metal ion binding"/>
    <property type="evidence" value="ECO:0007669"/>
    <property type="project" value="UniProtKB-KW"/>
</dbReference>
<dbReference type="SUPFAM" id="SSF52540">
    <property type="entry name" value="P-loop containing nucleoside triphosphate hydrolases"/>
    <property type="match status" value="1"/>
</dbReference>
<keyword evidence="3" id="KW-0479">Metal-binding</keyword>
<dbReference type="EMBL" id="KZ772726">
    <property type="protein sequence ID" value="PTQ38015.1"/>
    <property type="molecule type" value="Genomic_DNA"/>
</dbReference>
<accession>A0A2R6WVY7</accession>
<evidence type="ECO:0000256" key="2">
    <source>
        <dbReference type="ARBA" id="ARBA00005446"/>
    </source>
</evidence>
<dbReference type="InterPro" id="IPR032284">
    <property type="entry name" value="RecQ_Zn-bd"/>
</dbReference>
<dbReference type="InterPro" id="IPR011545">
    <property type="entry name" value="DEAD/DEAH_box_helicase_dom"/>
</dbReference>
<dbReference type="GO" id="GO:0006260">
    <property type="term" value="P:DNA replication"/>
    <property type="evidence" value="ECO:0000318"/>
    <property type="project" value="GO_Central"/>
</dbReference>
<dbReference type="PROSITE" id="PS51192">
    <property type="entry name" value="HELICASE_ATP_BIND_1"/>
    <property type="match status" value="1"/>
</dbReference>
<dbReference type="PROSITE" id="PS51194">
    <property type="entry name" value="HELICASE_CTER"/>
    <property type="match status" value="1"/>
</dbReference>
<dbReference type="CDD" id="cd18794">
    <property type="entry name" value="SF2_C_RecQ"/>
    <property type="match status" value="1"/>
</dbReference>
<dbReference type="SMART" id="SM00490">
    <property type="entry name" value="HELICc"/>
    <property type="match status" value="1"/>
</dbReference>
<protein>
    <recommendedName>
        <fullName evidence="13">ATP-dependent DNA helicase</fullName>
        <ecNumber evidence="13">5.6.2.4</ecNumber>
    </recommendedName>
</protein>
<dbReference type="CDD" id="cd17920">
    <property type="entry name" value="DEXHc_RecQ"/>
    <property type="match status" value="1"/>
</dbReference>
<evidence type="ECO:0000256" key="6">
    <source>
        <dbReference type="ARBA" id="ARBA00022806"/>
    </source>
</evidence>
<dbReference type="OMA" id="EVHIVCA"/>
<keyword evidence="10 13" id="KW-0539">Nucleus</keyword>
<dbReference type="GO" id="GO:0070417">
    <property type="term" value="P:cellular response to cold"/>
    <property type="evidence" value="ECO:0007669"/>
    <property type="project" value="EnsemblPlants"/>
</dbReference>
<evidence type="ECO:0000256" key="10">
    <source>
        <dbReference type="ARBA" id="ARBA00023242"/>
    </source>
</evidence>
<keyword evidence="5 13" id="KW-0378">Hydrolase</keyword>
<dbReference type="Gene3D" id="3.40.50.300">
    <property type="entry name" value="P-loop containing nucleotide triphosphate hydrolases"/>
    <property type="match status" value="2"/>
</dbReference>
<evidence type="ECO:0000256" key="11">
    <source>
        <dbReference type="ARBA" id="ARBA00034617"/>
    </source>
</evidence>
<name>A0A2R6WVY7_MARPO</name>
<dbReference type="InterPro" id="IPR014001">
    <property type="entry name" value="Helicase_ATP-bd"/>
</dbReference>
<dbReference type="Pfam" id="PF00270">
    <property type="entry name" value="DEAD"/>
    <property type="match status" value="1"/>
</dbReference>
<dbReference type="SMART" id="SM00487">
    <property type="entry name" value="DEXDc"/>
    <property type="match status" value="1"/>
</dbReference>
<dbReference type="GO" id="GO:0016887">
    <property type="term" value="F:ATP hydrolysis activity"/>
    <property type="evidence" value="ECO:0007669"/>
    <property type="project" value="RHEA"/>
</dbReference>
<evidence type="ECO:0000256" key="9">
    <source>
        <dbReference type="ARBA" id="ARBA00023235"/>
    </source>
</evidence>
<dbReference type="AlphaFoldDB" id="A0A2R6WVY7"/>
<dbReference type="Pfam" id="PF16124">
    <property type="entry name" value="RecQ_Zn_bind"/>
    <property type="match status" value="1"/>
</dbReference>
<evidence type="ECO:0000256" key="7">
    <source>
        <dbReference type="ARBA" id="ARBA00022840"/>
    </source>
</evidence>
<dbReference type="GO" id="GO:0005737">
    <property type="term" value="C:cytoplasm"/>
    <property type="evidence" value="ECO:0000318"/>
    <property type="project" value="GO_Central"/>
</dbReference>
<dbReference type="FunFam" id="3.40.50.300:FF:000444">
    <property type="entry name" value="ATP-dependent DNA helicase"/>
    <property type="match status" value="1"/>
</dbReference>
<dbReference type="EC" id="5.6.2.4" evidence="13"/>
<evidence type="ECO:0000256" key="12">
    <source>
        <dbReference type="ARBA" id="ARBA00049360"/>
    </source>
</evidence>
<dbReference type="PROSITE" id="PS00690">
    <property type="entry name" value="DEAH_ATP_HELICASE"/>
    <property type="match status" value="1"/>
</dbReference>
<dbReference type="GO" id="GO:0042631">
    <property type="term" value="P:cellular response to water deprivation"/>
    <property type="evidence" value="ECO:0007669"/>
    <property type="project" value="EnsemblPlants"/>
</dbReference>
<dbReference type="InterPro" id="IPR001650">
    <property type="entry name" value="Helicase_C-like"/>
</dbReference>
<comment type="catalytic activity">
    <reaction evidence="11 13">
        <text>Couples ATP hydrolysis with the unwinding of duplex DNA by translocating in the 3'-5' direction.</text>
        <dbReference type="EC" id="5.6.2.4"/>
    </reaction>
</comment>
<feature type="domain" description="Helicase C-terminal" evidence="16">
    <location>
        <begin position="426"/>
        <end position="576"/>
    </location>
</feature>
<keyword evidence="18" id="KW-1185">Reference proteome</keyword>
<reference evidence="18" key="1">
    <citation type="journal article" date="2017" name="Cell">
        <title>Insights into land plant evolution garnered from the Marchantia polymorpha genome.</title>
        <authorList>
            <person name="Bowman J.L."/>
            <person name="Kohchi T."/>
            <person name="Yamato K.T."/>
            <person name="Jenkins J."/>
            <person name="Shu S."/>
            <person name="Ishizaki K."/>
            <person name="Yamaoka S."/>
            <person name="Nishihama R."/>
            <person name="Nakamura Y."/>
            <person name="Berger F."/>
            <person name="Adam C."/>
            <person name="Aki S.S."/>
            <person name="Althoff F."/>
            <person name="Araki T."/>
            <person name="Arteaga-Vazquez M.A."/>
            <person name="Balasubrmanian S."/>
            <person name="Barry K."/>
            <person name="Bauer D."/>
            <person name="Boehm C.R."/>
            <person name="Briginshaw L."/>
            <person name="Caballero-Perez J."/>
            <person name="Catarino B."/>
            <person name="Chen F."/>
            <person name="Chiyoda S."/>
            <person name="Chovatia M."/>
            <person name="Davies K.M."/>
            <person name="Delmans M."/>
            <person name="Demura T."/>
            <person name="Dierschke T."/>
            <person name="Dolan L."/>
            <person name="Dorantes-Acosta A.E."/>
            <person name="Eklund D.M."/>
            <person name="Florent S.N."/>
            <person name="Flores-Sandoval E."/>
            <person name="Fujiyama A."/>
            <person name="Fukuzawa H."/>
            <person name="Galik B."/>
            <person name="Grimanelli D."/>
            <person name="Grimwood J."/>
            <person name="Grossniklaus U."/>
            <person name="Hamada T."/>
            <person name="Haseloff J."/>
            <person name="Hetherington A.J."/>
            <person name="Higo A."/>
            <person name="Hirakawa Y."/>
            <person name="Hundley H.N."/>
            <person name="Ikeda Y."/>
            <person name="Inoue K."/>
            <person name="Inoue S.I."/>
            <person name="Ishida S."/>
            <person name="Jia Q."/>
            <person name="Kakita M."/>
            <person name="Kanazawa T."/>
            <person name="Kawai Y."/>
            <person name="Kawashima T."/>
            <person name="Kennedy M."/>
            <person name="Kinose K."/>
            <person name="Kinoshita T."/>
            <person name="Kohara Y."/>
            <person name="Koide E."/>
            <person name="Komatsu K."/>
            <person name="Kopischke S."/>
            <person name="Kubo M."/>
            <person name="Kyozuka J."/>
            <person name="Lagercrantz U."/>
            <person name="Lin S.S."/>
            <person name="Lindquist E."/>
            <person name="Lipzen A.M."/>
            <person name="Lu C.W."/>
            <person name="De Luna E."/>
            <person name="Martienssen R.A."/>
            <person name="Minamino N."/>
            <person name="Mizutani M."/>
            <person name="Mizutani M."/>
            <person name="Mochizuki N."/>
            <person name="Monte I."/>
            <person name="Mosher R."/>
            <person name="Nagasaki H."/>
            <person name="Nakagami H."/>
            <person name="Naramoto S."/>
            <person name="Nishitani K."/>
            <person name="Ohtani M."/>
            <person name="Okamoto T."/>
            <person name="Okumura M."/>
            <person name="Phillips J."/>
            <person name="Pollak B."/>
            <person name="Reinders A."/>
            <person name="Rovekamp M."/>
            <person name="Sano R."/>
            <person name="Sawa S."/>
            <person name="Schmid M.W."/>
            <person name="Shirakawa M."/>
            <person name="Solano R."/>
            <person name="Spunde A."/>
            <person name="Suetsugu N."/>
            <person name="Sugano S."/>
            <person name="Sugiyama A."/>
            <person name="Sun R."/>
            <person name="Suzuki Y."/>
            <person name="Takenaka M."/>
            <person name="Takezawa D."/>
            <person name="Tomogane H."/>
            <person name="Tsuzuki M."/>
            <person name="Ueda T."/>
            <person name="Umeda M."/>
            <person name="Ward J.M."/>
            <person name="Watanabe Y."/>
            <person name="Yazaki K."/>
            <person name="Yokoyama R."/>
            <person name="Yoshitake Y."/>
            <person name="Yotsui I."/>
            <person name="Zachgo S."/>
            <person name="Schmutz J."/>
        </authorList>
    </citation>
    <scope>NUCLEOTIDE SEQUENCE [LARGE SCALE GENOMIC DNA]</scope>
    <source>
        <strain evidence="18">Tak-1</strain>
    </source>
</reference>
<evidence type="ECO:0000256" key="5">
    <source>
        <dbReference type="ARBA" id="ARBA00022801"/>
    </source>
</evidence>
<dbReference type="InterPro" id="IPR004589">
    <property type="entry name" value="DNA_helicase_ATP-dep_RecQ"/>
</dbReference>
<evidence type="ECO:0000256" key="14">
    <source>
        <dbReference type="SAM" id="MobiDB-lite"/>
    </source>
</evidence>
<dbReference type="GO" id="GO:0043138">
    <property type="term" value="F:3'-5' DNA helicase activity"/>
    <property type="evidence" value="ECO:0000318"/>
    <property type="project" value="GO_Central"/>
</dbReference>
<dbReference type="Gramene" id="Mp4g16510.1">
    <property type="protein sequence ID" value="Mp4g16510.1.cds"/>
    <property type="gene ID" value="Mp4g16510"/>
</dbReference>
<organism evidence="17 18">
    <name type="scientific">Marchantia polymorpha</name>
    <name type="common">Common liverwort</name>
    <name type="synonym">Marchantia aquatica</name>
    <dbReference type="NCBI Taxonomy" id="3197"/>
    <lineage>
        <taxon>Eukaryota</taxon>
        <taxon>Viridiplantae</taxon>
        <taxon>Streptophyta</taxon>
        <taxon>Embryophyta</taxon>
        <taxon>Marchantiophyta</taxon>
        <taxon>Marchantiopsida</taxon>
        <taxon>Marchantiidae</taxon>
        <taxon>Marchantiales</taxon>
        <taxon>Marchantiaceae</taxon>
        <taxon>Marchantia</taxon>
    </lineage>
</organism>
<feature type="region of interest" description="Disordered" evidence="14">
    <location>
        <begin position="106"/>
        <end position="134"/>
    </location>
</feature>
<sequence length="617" mass="69229">MDRGGLDFDLEKTRLLSLASNSGFEDSVAQSCLQEIIDLYGEDGLDFVTVEHCGEDYLTRLADSIQEDEVWDAGAFDPEWPDVEYRLDTQDPSPEKDLVLDAAFLEESESEEEYAPDSEEVTEDEEEKSPLKRRATMITKVAAKKSKGTVSSQDNLPISSLSQEVSTPGINGDHPTVHQVREGKSITPVMKERLISVAQIQSVDDLELANIAVFGNTSFRPLQRRACEAAMAGKDCFILMPTGSGKSLCYQLPAVLTPGVTIVISPLLSLIQDQVIALVEHCDIPATFLSSQQSQSEGNAVIQELRKPRPSCKLVYVTPEKMVGSPSFRAILTILENKGQLARFVVDEAHCVSQWGHDFRPEYHQLGILKKDFPRVPVMALTATATHDVRKDVMKVLKIPQAVVLEMGFDRPNLTYEVIAKEPKESMKQIGKLLKERFKNQCGIIYCLSQNESMDVCEYLMKECKIKVVYYHGGLSGPQRILAQQRWQRGDVQVVCATIAFGMGIDKPDVRFVIHHTLSKAIEGYYQESGRAGRDGLPAACLVLYRKQDFSRIVCMLRRGKGRKKERFKVDMAQAEKMKEYCEEKSCCRRQTLLKHFGESYDRRACQSGINPCDTCR</sequence>
<comment type="subcellular location">
    <subcellularLocation>
        <location evidence="1 13">Nucleus</location>
    </subcellularLocation>
</comment>
<dbReference type="PANTHER" id="PTHR13710:SF153">
    <property type="entry name" value="RECQ-LIKE DNA HELICASE BLM"/>
    <property type="match status" value="1"/>
</dbReference>
<evidence type="ECO:0000256" key="8">
    <source>
        <dbReference type="ARBA" id="ARBA00023125"/>
    </source>
</evidence>
<evidence type="ECO:0000256" key="13">
    <source>
        <dbReference type="RuleBase" id="RU364117"/>
    </source>
</evidence>
<comment type="similarity">
    <text evidence="2 13">Belongs to the helicase family. RecQ subfamily.</text>
</comment>
<dbReference type="GO" id="GO:0003677">
    <property type="term" value="F:DNA binding"/>
    <property type="evidence" value="ECO:0007669"/>
    <property type="project" value="UniProtKB-KW"/>
</dbReference>
<dbReference type="Pfam" id="PF00271">
    <property type="entry name" value="Helicase_C"/>
    <property type="match status" value="1"/>
</dbReference>
<dbReference type="NCBIfam" id="TIGR00614">
    <property type="entry name" value="recQ_fam"/>
    <property type="match status" value="1"/>
</dbReference>
<comment type="catalytic activity">
    <reaction evidence="12 13">
        <text>ATP + H2O = ADP + phosphate + H(+)</text>
        <dbReference type="Rhea" id="RHEA:13065"/>
        <dbReference type="ChEBI" id="CHEBI:15377"/>
        <dbReference type="ChEBI" id="CHEBI:15378"/>
        <dbReference type="ChEBI" id="CHEBI:30616"/>
        <dbReference type="ChEBI" id="CHEBI:43474"/>
        <dbReference type="ChEBI" id="CHEBI:456216"/>
    </reaction>
</comment>
<evidence type="ECO:0000256" key="4">
    <source>
        <dbReference type="ARBA" id="ARBA00022741"/>
    </source>
</evidence>
<gene>
    <name evidence="17" type="ORF">MARPO_0054s0116</name>
</gene>
<dbReference type="GO" id="GO:0005694">
    <property type="term" value="C:chromosome"/>
    <property type="evidence" value="ECO:0000318"/>
    <property type="project" value="GO_Central"/>
</dbReference>
<feature type="domain" description="Helicase ATP-binding" evidence="15">
    <location>
        <begin position="227"/>
        <end position="403"/>
    </location>
</feature>
<dbReference type="OrthoDB" id="10261556at2759"/>
<dbReference type="InterPro" id="IPR027417">
    <property type="entry name" value="P-loop_NTPase"/>
</dbReference>
<dbReference type="Proteomes" id="UP000244005">
    <property type="component" value="Unassembled WGS sequence"/>
</dbReference>